<dbReference type="InterPro" id="IPR027417">
    <property type="entry name" value="P-loop_NTPase"/>
</dbReference>
<dbReference type="InterPro" id="IPR042197">
    <property type="entry name" value="Apaf_helical"/>
</dbReference>
<evidence type="ECO:0000259" key="6">
    <source>
        <dbReference type="Pfam" id="PF23598"/>
    </source>
</evidence>
<organism evidence="7 8">
    <name type="scientific">Vitis vinifera</name>
    <name type="common">Grape</name>
    <dbReference type="NCBI Taxonomy" id="29760"/>
    <lineage>
        <taxon>Eukaryota</taxon>
        <taxon>Viridiplantae</taxon>
        <taxon>Streptophyta</taxon>
        <taxon>Embryophyta</taxon>
        <taxon>Tracheophyta</taxon>
        <taxon>Spermatophyta</taxon>
        <taxon>Magnoliopsida</taxon>
        <taxon>eudicotyledons</taxon>
        <taxon>Gunneridae</taxon>
        <taxon>Pentapetalae</taxon>
        <taxon>rosids</taxon>
        <taxon>Vitales</taxon>
        <taxon>Vitaceae</taxon>
        <taxon>Viteae</taxon>
        <taxon>Vitis</taxon>
    </lineage>
</organism>
<protein>
    <recommendedName>
        <fullName evidence="9">NB-ARC domain-containing protein</fullName>
    </recommendedName>
</protein>
<feature type="transmembrane region" description="Helical" evidence="3">
    <location>
        <begin position="54"/>
        <end position="74"/>
    </location>
</feature>
<dbReference type="Pfam" id="PF20431">
    <property type="entry name" value="E_motif"/>
    <property type="match status" value="1"/>
</dbReference>
<evidence type="ECO:0008006" key="9">
    <source>
        <dbReference type="Google" id="ProtNLM"/>
    </source>
</evidence>
<dbReference type="InterPro" id="IPR055414">
    <property type="entry name" value="LRR_R13L4/SHOC2-like"/>
</dbReference>
<keyword evidence="8" id="KW-1185">Reference proteome</keyword>
<dbReference type="Pfam" id="PF23559">
    <property type="entry name" value="WHD_DRP"/>
    <property type="match status" value="1"/>
</dbReference>
<name>A0ABY9C6M1_VITVI</name>
<gene>
    <name evidence="7" type="ORF">VitviT2T_010077</name>
</gene>
<dbReference type="Pfam" id="PF23598">
    <property type="entry name" value="LRR_14"/>
    <property type="match status" value="1"/>
</dbReference>
<feature type="domain" description="Disease resistance R13L4/SHOC-2-like LRR" evidence="6">
    <location>
        <begin position="478"/>
        <end position="710"/>
    </location>
</feature>
<reference evidence="7 8" key="1">
    <citation type="journal article" date="2023" name="Hortic Res">
        <title>The complete reference genome for grapevine (Vitis vinifera L.) genetics and breeding.</title>
        <authorList>
            <person name="Shi X."/>
            <person name="Cao S."/>
            <person name="Wang X."/>
            <person name="Huang S."/>
            <person name="Wang Y."/>
            <person name="Liu Z."/>
            <person name="Liu W."/>
            <person name="Leng X."/>
            <person name="Peng Y."/>
            <person name="Wang N."/>
            <person name="Wang Y."/>
            <person name="Ma Z."/>
            <person name="Xu X."/>
            <person name="Zhang F."/>
            <person name="Xue H."/>
            <person name="Zhong H."/>
            <person name="Wang Y."/>
            <person name="Zhang K."/>
            <person name="Velt A."/>
            <person name="Avia K."/>
            <person name="Holtgrawe D."/>
            <person name="Grimplet J."/>
            <person name="Matus J.T."/>
            <person name="Ware D."/>
            <person name="Wu X."/>
            <person name="Wang H."/>
            <person name="Liu C."/>
            <person name="Fang Y."/>
            <person name="Rustenholz C."/>
            <person name="Cheng Z."/>
            <person name="Xiao H."/>
            <person name="Zhou Y."/>
        </authorList>
    </citation>
    <scope>NUCLEOTIDE SEQUENCE [LARGE SCALE GENOMIC DNA]</scope>
    <source>
        <strain evidence="8">cv. Pinot noir / PN40024</strain>
        <tissue evidence="7">Leaf</tissue>
    </source>
</reference>
<dbReference type="InterPro" id="IPR044974">
    <property type="entry name" value="Disease_R_plants"/>
</dbReference>
<dbReference type="InterPro" id="IPR032675">
    <property type="entry name" value="LRR_dom_sf"/>
</dbReference>
<dbReference type="Gene3D" id="1.10.8.430">
    <property type="entry name" value="Helical domain of apoptotic protease-activating factors"/>
    <property type="match status" value="1"/>
</dbReference>
<evidence type="ECO:0000313" key="7">
    <source>
        <dbReference type="EMBL" id="WJZ90963.1"/>
    </source>
</evidence>
<evidence type="ECO:0000313" key="8">
    <source>
        <dbReference type="Proteomes" id="UP001227230"/>
    </source>
</evidence>
<sequence length="1021" mass="115310">MEVWMSSTEEAFIQRRLSTSLASSVDTSWCWTDTSDIKANLSVKIKTQLMAKKFVFKILLITIIAASAELALLYPKDNFVVKAFRHFAMVFHIDYSANTSILSASGGGPVHSSSANNLFCPLLGQNALMPFASAPSSTLLLWKYMTSTNRWCYRTHHEVDLGRVVTDDLFKIEYGNVGNYVMRSNLYAADARWDGIMEIWRLMWTRELKKPVECSWIEVERRKNVFCSWENKKGSRIIITTRNDDVVAGCKDDYIHRLPHLSPDSSWELFCKKAFQGSCPPELKKLSDDIVKRCGGLPLAIVAIGGLLSRKEKIVSEWRKFSDSLGFELESNSHLESINTILSLSYYDLPYQLKSCFLYLAIFPKDYTIKCGILTRLWIAEGFVKAKRGVTLEDTAEEFLTELIHRSLVQVSQVYIDGNIKRCHIHDLMREIILKKAEELSFCSVMAGEASCFDGRFRRLSIQNSSNNVLDITSKKSHIRSIFLYNSEMFSLETLASKFKLLKVLDLGGAPLDRIPEDLGNLFHLRYLSLRKTKVKMLPRSIGKLQNLQTLDLKYSFVEDLPVEINRLQKLRNILCFDFSYNADLRVDFVRGVHVKEGIGGLEDLQKLDSVDVTYGVPIITELGKLRQLRKLGITKLSRGNGQRLCASISDMVHIKYLSVCSLSEDEILDLQYISNPPLLLSTVYLMGRLEKLPDWHYYKKCSVVSLLCFCSLVLMFSGRFGTGYGVVPFVYNGSCRKELAFHGVMVASGSTETIDRSILWKKAREKKDDTFDEVAIPVIEKIDKLLKESQENGRSVSGSNDILVEALGTPEYSGRVRAKGKHYTPRQYFNSAADRAVRDFIAASKEEQRIFQAEVLVKLSQVGVVTPQSDVSSLNMKQKQLLLPEAVDKPIRKVEDVTPPEAIEPQKKVRKCELAIGTKENIVAGGTIILECGPNYLVVVDAPYDSSAPLPIPIPGQTTTVGAAIGYQVLWPTDLVIIRTPILIEHLESELQPSFCTWKKNDVKLDVVKVMKNSKLKKKL</sequence>
<dbReference type="Proteomes" id="UP001227230">
    <property type="component" value="Chromosome 7"/>
</dbReference>
<dbReference type="InterPro" id="IPR036388">
    <property type="entry name" value="WH-like_DNA-bd_sf"/>
</dbReference>
<keyword evidence="3" id="KW-0812">Transmembrane</keyword>
<keyword evidence="3" id="KW-0472">Membrane</keyword>
<dbReference type="InterPro" id="IPR002182">
    <property type="entry name" value="NB-ARC"/>
</dbReference>
<keyword evidence="1" id="KW-0677">Repeat</keyword>
<evidence type="ECO:0000256" key="1">
    <source>
        <dbReference type="ARBA" id="ARBA00022737"/>
    </source>
</evidence>
<dbReference type="PANTHER" id="PTHR23155">
    <property type="entry name" value="DISEASE RESISTANCE PROTEIN RP"/>
    <property type="match status" value="1"/>
</dbReference>
<evidence type="ECO:0000256" key="2">
    <source>
        <dbReference type="ARBA" id="ARBA00022821"/>
    </source>
</evidence>
<feature type="domain" description="NB-ARC" evidence="4">
    <location>
        <begin position="227"/>
        <end position="277"/>
    </location>
</feature>
<dbReference type="InterPro" id="IPR046848">
    <property type="entry name" value="E_motif"/>
</dbReference>
<accession>A0ABY9C6M1</accession>
<dbReference type="SUPFAM" id="SSF52540">
    <property type="entry name" value="P-loop containing nucleoside triphosphate hydrolases"/>
    <property type="match status" value="1"/>
</dbReference>
<dbReference type="EMBL" id="CP126654">
    <property type="protein sequence ID" value="WJZ90963.1"/>
    <property type="molecule type" value="Genomic_DNA"/>
</dbReference>
<evidence type="ECO:0000259" key="5">
    <source>
        <dbReference type="Pfam" id="PF23559"/>
    </source>
</evidence>
<dbReference type="Pfam" id="PF00931">
    <property type="entry name" value="NB-ARC"/>
    <property type="match status" value="1"/>
</dbReference>
<dbReference type="SUPFAM" id="SSF52058">
    <property type="entry name" value="L domain-like"/>
    <property type="match status" value="1"/>
</dbReference>
<feature type="domain" description="Disease resistance protein winged helix" evidence="5">
    <location>
        <begin position="362"/>
        <end position="433"/>
    </location>
</feature>
<evidence type="ECO:0000259" key="4">
    <source>
        <dbReference type="Pfam" id="PF00931"/>
    </source>
</evidence>
<dbReference type="Gene3D" id="3.80.10.10">
    <property type="entry name" value="Ribonuclease Inhibitor"/>
    <property type="match status" value="1"/>
</dbReference>
<dbReference type="Gene3D" id="1.10.10.10">
    <property type="entry name" value="Winged helix-like DNA-binding domain superfamily/Winged helix DNA-binding domain"/>
    <property type="match status" value="1"/>
</dbReference>
<keyword evidence="3" id="KW-1133">Transmembrane helix</keyword>
<dbReference type="InterPro" id="IPR058922">
    <property type="entry name" value="WHD_DRP"/>
</dbReference>
<evidence type="ECO:0000256" key="3">
    <source>
        <dbReference type="SAM" id="Phobius"/>
    </source>
</evidence>
<keyword evidence="2" id="KW-0611">Plant defense</keyword>
<dbReference type="PANTHER" id="PTHR23155:SF1052">
    <property type="entry name" value="DISEASE RESISTANCE PROTEIN RPM1"/>
    <property type="match status" value="1"/>
</dbReference>
<proteinExistence type="predicted"/>